<evidence type="ECO:0000313" key="1">
    <source>
        <dbReference type="EMBL" id="RMU60276.1"/>
    </source>
</evidence>
<sequence>MICGAVLIDRPCREYSGNTIRSMPGVLRRALATMRTTFCVCAHNASRVWGSGSASCARPITTPLGDLFKPLRPLAMSCLLERSVHRVRLSSPGAPFSVRPRRQVAYITTSVNA</sequence>
<name>A0A3M5VQ03_PSESX</name>
<reference evidence="1 2" key="1">
    <citation type="submission" date="2018-08" db="EMBL/GenBank/DDBJ databases">
        <title>Recombination of ecologically and evolutionarily significant loci maintains genetic cohesion in the Pseudomonas syringae species complex.</title>
        <authorList>
            <person name="Dillon M."/>
            <person name="Thakur S."/>
            <person name="Almeida R.N.D."/>
            <person name="Weir B.S."/>
            <person name="Guttman D.S."/>
        </authorList>
    </citation>
    <scope>NUCLEOTIDE SEQUENCE [LARGE SCALE GENOMIC DNA]</scope>
    <source>
        <strain evidence="1 2">ICMP 14479</strain>
    </source>
</reference>
<dbReference type="AlphaFoldDB" id="A0A3M5VQ03"/>
<organism evidence="1 2">
    <name type="scientific">Pseudomonas syringae pv. avii</name>
    <dbReference type="NCBI Taxonomy" id="663959"/>
    <lineage>
        <taxon>Bacteria</taxon>
        <taxon>Pseudomonadati</taxon>
        <taxon>Pseudomonadota</taxon>
        <taxon>Gammaproteobacteria</taxon>
        <taxon>Pseudomonadales</taxon>
        <taxon>Pseudomonadaceae</taxon>
        <taxon>Pseudomonas</taxon>
        <taxon>Pseudomonas syringae</taxon>
    </lineage>
</organism>
<protein>
    <submittedName>
        <fullName evidence="1">Uncharacterized protein</fullName>
    </submittedName>
</protein>
<gene>
    <name evidence="1" type="ORF">ALP29_201144</name>
</gene>
<dbReference type="EMBL" id="RBUA01000478">
    <property type="protein sequence ID" value="RMU60276.1"/>
    <property type="molecule type" value="Genomic_DNA"/>
</dbReference>
<comment type="caution">
    <text evidence="1">The sequence shown here is derived from an EMBL/GenBank/DDBJ whole genome shotgun (WGS) entry which is preliminary data.</text>
</comment>
<dbReference type="Proteomes" id="UP000280395">
    <property type="component" value="Unassembled WGS sequence"/>
</dbReference>
<proteinExistence type="predicted"/>
<evidence type="ECO:0000313" key="2">
    <source>
        <dbReference type="Proteomes" id="UP000280395"/>
    </source>
</evidence>
<accession>A0A3M5VQ03</accession>